<dbReference type="AlphaFoldDB" id="A0A1T1AP20"/>
<dbReference type="EMBL" id="MTJN01000002">
    <property type="protein sequence ID" value="OOV05814.1"/>
    <property type="molecule type" value="Genomic_DNA"/>
</dbReference>
<comment type="caution">
    <text evidence="1">The sequence shown here is derived from an EMBL/GenBank/DDBJ whole genome shotgun (WGS) entry which is preliminary data.</text>
</comment>
<dbReference type="Proteomes" id="UP000190750">
    <property type="component" value="Unassembled WGS sequence"/>
</dbReference>
<dbReference type="STRING" id="28066.RF819_02990"/>
<evidence type="ECO:0000313" key="1">
    <source>
        <dbReference type="EMBL" id="OOV05814.1"/>
    </source>
</evidence>
<sequence length="66" mass="7302">MKFKFTTTPLKDLPLGSVVDGYKLTARSATGNGCFAHRVDADGFPTTPREKVLLLYTNEQPVEEQT</sequence>
<reference evidence="1 2" key="1">
    <citation type="submission" date="2017-01" db="EMBL/GenBank/DDBJ databases">
        <title>Genome sequencing of Rhodoferax fermentans JCM 7819.</title>
        <authorList>
            <person name="Kim Y.J."/>
            <person name="Farh M.E.-A."/>
            <person name="Yang D.-C."/>
        </authorList>
    </citation>
    <scope>NUCLEOTIDE SEQUENCE [LARGE SCALE GENOMIC DNA]</scope>
    <source>
        <strain evidence="1 2">JCM 7819</strain>
    </source>
</reference>
<keyword evidence="2" id="KW-1185">Reference proteome</keyword>
<dbReference type="RefSeq" id="WP_078363595.1">
    <property type="nucleotide sequence ID" value="NZ_MTJN01000002.1"/>
</dbReference>
<protein>
    <submittedName>
        <fullName evidence="1">Uncharacterized protein</fullName>
    </submittedName>
</protein>
<name>A0A1T1AP20_RHOFE</name>
<proteinExistence type="predicted"/>
<evidence type="ECO:0000313" key="2">
    <source>
        <dbReference type="Proteomes" id="UP000190750"/>
    </source>
</evidence>
<gene>
    <name evidence="1" type="ORF">RF819_02990</name>
</gene>
<organism evidence="1 2">
    <name type="scientific">Rhodoferax fermentans</name>
    <dbReference type="NCBI Taxonomy" id="28066"/>
    <lineage>
        <taxon>Bacteria</taxon>
        <taxon>Pseudomonadati</taxon>
        <taxon>Pseudomonadota</taxon>
        <taxon>Betaproteobacteria</taxon>
        <taxon>Burkholderiales</taxon>
        <taxon>Comamonadaceae</taxon>
        <taxon>Rhodoferax</taxon>
    </lineage>
</organism>
<accession>A0A1T1AP20</accession>